<protein>
    <submittedName>
        <fullName evidence="2">Methyltransferase domain-containing protein</fullName>
    </submittedName>
</protein>
<dbReference type="InterPro" id="IPR029063">
    <property type="entry name" value="SAM-dependent_MTases_sf"/>
</dbReference>
<dbReference type="SUPFAM" id="SSF53335">
    <property type="entry name" value="S-adenosyl-L-methionine-dependent methyltransferases"/>
    <property type="match status" value="1"/>
</dbReference>
<dbReference type="AlphaFoldDB" id="A0A6N8EU38"/>
<comment type="caution">
    <text evidence="2">The sequence shown here is derived from an EMBL/GenBank/DDBJ whole genome shotgun (WGS) entry which is preliminary data.</text>
</comment>
<reference evidence="2 3" key="1">
    <citation type="submission" date="2019-11" db="EMBL/GenBank/DDBJ databases">
        <title>Draft genome sequences of five Paenibacillus species of dairy origin.</title>
        <authorList>
            <person name="Olajide A.M."/>
            <person name="Chen S."/>
            <person name="Lapointe G."/>
        </authorList>
    </citation>
    <scope>NUCLEOTIDE SEQUENCE [LARGE SCALE GENOMIC DNA]</scope>
    <source>
        <strain evidence="2 3">3CT49</strain>
    </source>
</reference>
<proteinExistence type="predicted"/>
<dbReference type="GO" id="GO:0032259">
    <property type="term" value="P:methylation"/>
    <property type="evidence" value="ECO:0007669"/>
    <property type="project" value="UniProtKB-KW"/>
</dbReference>
<dbReference type="PANTHER" id="PTHR43861">
    <property type="entry name" value="TRANS-ACONITATE 2-METHYLTRANSFERASE-RELATED"/>
    <property type="match status" value="1"/>
</dbReference>
<feature type="domain" description="Methyltransferase" evidence="1">
    <location>
        <begin position="33"/>
        <end position="147"/>
    </location>
</feature>
<dbReference type="GO" id="GO:0008168">
    <property type="term" value="F:methyltransferase activity"/>
    <property type="evidence" value="ECO:0007669"/>
    <property type="project" value="UniProtKB-KW"/>
</dbReference>
<dbReference type="Proteomes" id="UP000442469">
    <property type="component" value="Unassembled WGS sequence"/>
</dbReference>
<sequence length="404" mass="46794">MEFTGERFVLGKASGGIETEHLHRYYSLLKMASGKKILDAACGEGFGSAILAKNAQYVCGIDISNEAISYAKTNYQRYNLEFKQGSIENLEFEDDYFDMVVSFETIEHVDEGMQEKFLNEIFRVLKNDGILVMSTPDKYLHTDLPKHNNPFHIKEFYFNEFAQFLKTKFKHVEFFNQTIDNFGLILNYDANSRDNIKIINEADSDRFGKYIIALCSNTEIQDKGILNTLFSHKEENQVKPQSDGDFLQIFWDNNNSFIEYNSVKAAYKFTNEFQTLSFSIQNESVGRLRIDIGNRPSIIQIKKDLIFKTKNEVSLQEIKVLSTEGLVRLNDEDDCLNFISLSKDPQIILDYCFEEPTQDLSIITEVKVTDFNFEVCLEKLNDFHKSIIKDQYEQKTLHMGDLDE</sequence>
<dbReference type="EMBL" id="WNZZ01000010">
    <property type="protein sequence ID" value="MUG23766.1"/>
    <property type="molecule type" value="Genomic_DNA"/>
</dbReference>
<keyword evidence="2" id="KW-0489">Methyltransferase</keyword>
<dbReference type="Pfam" id="PF13847">
    <property type="entry name" value="Methyltransf_31"/>
    <property type="match status" value="1"/>
</dbReference>
<keyword evidence="2" id="KW-0808">Transferase</keyword>
<evidence type="ECO:0000313" key="2">
    <source>
        <dbReference type="EMBL" id="MUG23766.1"/>
    </source>
</evidence>
<gene>
    <name evidence="2" type="ORF">GNQ08_15340</name>
</gene>
<evidence type="ECO:0000259" key="1">
    <source>
        <dbReference type="Pfam" id="PF13847"/>
    </source>
</evidence>
<accession>A0A6N8EU38</accession>
<organism evidence="2 3">
    <name type="scientific">Paenibacillus macerans</name>
    <name type="common">Bacillus macerans</name>
    <dbReference type="NCBI Taxonomy" id="44252"/>
    <lineage>
        <taxon>Bacteria</taxon>
        <taxon>Bacillati</taxon>
        <taxon>Bacillota</taxon>
        <taxon>Bacilli</taxon>
        <taxon>Bacillales</taxon>
        <taxon>Paenibacillaceae</taxon>
        <taxon>Paenibacillus</taxon>
    </lineage>
</organism>
<evidence type="ECO:0000313" key="3">
    <source>
        <dbReference type="Proteomes" id="UP000442469"/>
    </source>
</evidence>
<dbReference type="Gene3D" id="3.40.50.150">
    <property type="entry name" value="Vaccinia Virus protein VP39"/>
    <property type="match status" value="1"/>
</dbReference>
<dbReference type="PANTHER" id="PTHR43861:SF6">
    <property type="entry name" value="METHYLTRANSFERASE TYPE 11"/>
    <property type="match status" value="1"/>
</dbReference>
<dbReference type="RefSeq" id="WP_155620312.1">
    <property type="nucleotide sequence ID" value="NZ_JAHAJO010000070.1"/>
</dbReference>
<dbReference type="InterPro" id="IPR025714">
    <property type="entry name" value="Methyltranfer_dom"/>
</dbReference>
<dbReference type="CDD" id="cd02440">
    <property type="entry name" value="AdoMet_MTases"/>
    <property type="match status" value="1"/>
</dbReference>
<name>A0A6N8EU38_PAEMA</name>